<feature type="transmembrane region" description="Helical" evidence="7">
    <location>
        <begin position="103"/>
        <end position="125"/>
    </location>
</feature>
<evidence type="ECO:0000256" key="6">
    <source>
        <dbReference type="ARBA" id="ARBA00023136"/>
    </source>
</evidence>
<evidence type="ECO:0000256" key="1">
    <source>
        <dbReference type="ARBA" id="ARBA00004651"/>
    </source>
</evidence>
<keyword evidence="2 7" id="KW-0813">Transport</keyword>
<protein>
    <submittedName>
        <fullName evidence="9">Sugar ABC transporter permease</fullName>
    </submittedName>
</protein>
<dbReference type="RefSeq" id="WP_199020428.1">
    <property type="nucleotide sequence ID" value="NZ_JAELUP010000097.1"/>
</dbReference>
<comment type="similarity">
    <text evidence="7">Belongs to the binding-protein-dependent transport system permease family.</text>
</comment>
<organism evidence="9 10">
    <name type="scientific">Paenibacillus roseus</name>
    <dbReference type="NCBI Taxonomy" id="2798579"/>
    <lineage>
        <taxon>Bacteria</taxon>
        <taxon>Bacillati</taxon>
        <taxon>Bacillota</taxon>
        <taxon>Bacilli</taxon>
        <taxon>Bacillales</taxon>
        <taxon>Paenibacillaceae</taxon>
        <taxon>Paenibacillus</taxon>
    </lineage>
</organism>
<keyword evidence="6 7" id="KW-0472">Membrane</keyword>
<dbReference type="InterPro" id="IPR050809">
    <property type="entry name" value="UgpAE/MalFG_permease"/>
</dbReference>
<feature type="transmembrane region" description="Helical" evidence="7">
    <location>
        <begin position="215"/>
        <end position="237"/>
    </location>
</feature>
<dbReference type="CDD" id="cd06261">
    <property type="entry name" value="TM_PBP2"/>
    <property type="match status" value="1"/>
</dbReference>
<dbReference type="SUPFAM" id="SSF161098">
    <property type="entry name" value="MetI-like"/>
    <property type="match status" value="1"/>
</dbReference>
<dbReference type="AlphaFoldDB" id="A0A934J4S8"/>
<evidence type="ECO:0000256" key="3">
    <source>
        <dbReference type="ARBA" id="ARBA00022475"/>
    </source>
</evidence>
<dbReference type="PANTHER" id="PTHR43227">
    <property type="entry name" value="BLL4140 PROTEIN"/>
    <property type="match status" value="1"/>
</dbReference>
<dbReference type="GO" id="GO:0005886">
    <property type="term" value="C:plasma membrane"/>
    <property type="evidence" value="ECO:0007669"/>
    <property type="project" value="UniProtKB-SubCell"/>
</dbReference>
<dbReference type="Pfam" id="PF00528">
    <property type="entry name" value="BPD_transp_1"/>
    <property type="match status" value="1"/>
</dbReference>
<comment type="caution">
    <text evidence="9">The sequence shown here is derived from an EMBL/GenBank/DDBJ whole genome shotgun (WGS) entry which is preliminary data.</text>
</comment>
<evidence type="ECO:0000256" key="5">
    <source>
        <dbReference type="ARBA" id="ARBA00022989"/>
    </source>
</evidence>
<dbReference type="InterPro" id="IPR000515">
    <property type="entry name" value="MetI-like"/>
</dbReference>
<feature type="transmembrane region" description="Helical" evidence="7">
    <location>
        <begin position="158"/>
        <end position="180"/>
    </location>
</feature>
<feature type="transmembrane region" description="Helical" evidence="7">
    <location>
        <begin position="74"/>
        <end position="96"/>
    </location>
</feature>
<evidence type="ECO:0000313" key="9">
    <source>
        <dbReference type="EMBL" id="MBJ6362865.1"/>
    </source>
</evidence>
<feature type="transmembrane region" description="Helical" evidence="7">
    <location>
        <begin position="12"/>
        <end position="32"/>
    </location>
</feature>
<reference evidence="9" key="1">
    <citation type="submission" date="2020-12" db="EMBL/GenBank/DDBJ databases">
        <authorList>
            <person name="Huq M.A."/>
        </authorList>
    </citation>
    <scope>NUCLEOTIDE SEQUENCE</scope>
    <source>
        <strain evidence="9">MAHUQ-46</strain>
    </source>
</reference>
<dbReference type="Proteomes" id="UP000640274">
    <property type="component" value="Unassembled WGS sequence"/>
</dbReference>
<dbReference type="PROSITE" id="PS50928">
    <property type="entry name" value="ABC_TM1"/>
    <property type="match status" value="1"/>
</dbReference>
<feature type="domain" description="ABC transmembrane type-1" evidence="8">
    <location>
        <begin position="70"/>
        <end position="284"/>
    </location>
</feature>
<proteinExistence type="inferred from homology"/>
<feature type="transmembrane region" description="Helical" evidence="7">
    <location>
        <begin position="263"/>
        <end position="284"/>
    </location>
</feature>
<evidence type="ECO:0000259" key="8">
    <source>
        <dbReference type="PROSITE" id="PS50928"/>
    </source>
</evidence>
<dbReference type="InterPro" id="IPR035906">
    <property type="entry name" value="MetI-like_sf"/>
</dbReference>
<name>A0A934J4S8_9BACL</name>
<evidence type="ECO:0000256" key="2">
    <source>
        <dbReference type="ARBA" id="ARBA00022448"/>
    </source>
</evidence>
<sequence length="291" mass="32031">MDKVLGDRRAIALFVLPTLILFAAIIAVPILLSGYYSLLDWDGIGEGTFVGLQNYANLLFQNTDGFGKSVVNSIILLLLSVFVQLPIALALALILARGIKGEVLYRTVYFIPVIMSTVVIGQLWLKIYNADYGLLNAMLGSIGLDSWKSDWLGDTSKALLAAFVPILWQYTGYHMLLMYASAKSVSEEIYEAARIDGATGITSALKITIPLIKPMIEVCIIFAVIGSLKIFDLIYVLTRGGPLHATEVPSTLMYKSIFDQYQYGYGSSIAIFIIAECIIFTLILQRAFKSE</sequence>
<evidence type="ECO:0000256" key="4">
    <source>
        <dbReference type="ARBA" id="ARBA00022692"/>
    </source>
</evidence>
<comment type="subcellular location">
    <subcellularLocation>
        <location evidence="1 7">Cell membrane</location>
        <topology evidence="1 7">Multi-pass membrane protein</topology>
    </subcellularLocation>
</comment>
<dbReference type="GO" id="GO:0055085">
    <property type="term" value="P:transmembrane transport"/>
    <property type="evidence" value="ECO:0007669"/>
    <property type="project" value="InterPro"/>
</dbReference>
<dbReference type="Gene3D" id="1.10.3720.10">
    <property type="entry name" value="MetI-like"/>
    <property type="match status" value="1"/>
</dbReference>
<dbReference type="EMBL" id="JAELUP010000097">
    <property type="protein sequence ID" value="MBJ6362865.1"/>
    <property type="molecule type" value="Genomic_DNA"/>
</dbReference>
<accession>A0A934J4S8</accession>
<evidence type="ECO:0000256" key="7">
    <source>
        <dbReference type="RuleBase" id="RU363032"/>
    </source>
</evidence>
<evidence type="ECO:0000313" key="10">
    <source>
        <dbReference type="Proteomes" id="UP000640274"/>
    </source>
</evidence>
<dbReference type="PANTHER" id="PTHR43227:SF8">
    <property type="entry name" value="DIACETYLCHITOBIOSE UPTAKE SYSTEM PERMEASE PROTEIN DASB"/>
    <property type="match status" value="1"/>
</dbReference>
<keyword evidence="3" id="KW-1003">Cell membrane</keyword>
<keyword evidence="5 7" id="KW-1133">Transmembrane helix</keyword>
<keyword evidence="4 7" id="KW-0812">Transmembrane</keyword>
<keyword evidence="10" id="KW-1185">Reference proteome</keyword>
<gene>
    <name evidence="9" type="ORF">JFN88_16730</name>
</gene>